<name>A0ABQ9ZSL9_9CRUS</name>
<gene>
    <name evidence="2" type="ORF">OUZ56_030453</name>
</gene>
<evidence type="ECO:0000313" key="2">
    <source>
        <dbReference type="EMBL" id="KAK4015474.1"/>
    </source>
</evidence>
<dbReference type="EMBL" id="JAOYFB010000005">
    <property type="protein sequence ID" value="KAK4015474.1"/>
    <property type="molecule type" value="Genomic_DNA"/>
</dbReference>
<accession>A0ABQ9ZSL9</accession>
<keyword evidence="3" id="KW-1185">Reference proteome</keyword>
<feature type="compositionally biased region" description="Basic residues" evidence="1">
    <location>
        <begin position="146"/>
        <end position="165"/>
    </location>
</feature>
<dbReference type="SUPFAM" id="SSF54928">
    <property type="entry name" value="RNA-binding domain, RBD"/>
    <property type="match status" value="1"/>
</dbReference>
<feature type="region of interest" description="Disordered" evidence="1">
    <location>
        <begin position="114"/>
        <end position="165"/>
    </location>
</feature>
<protein>
    <recommendedName>
        <fullName evidence="4">RNA-binding protein 18</fullName>
    </recommendedName>
</protein>
<evidence type="ECO:0008006" key="4">
    <source>
        <dbReference type="Google" id="ProtNLM"/>
    </source>
</evidence>
<comment type="caution">
    <text evidence="2">The sequence shown here is derived from an EMBL/GenBank/DDBJ whole genome shotgun (WGS) entry which is preliminary data.</text>
</comment>
<reference evidence="2 3" key="1">
    <citation type="journal article" date="2023" name="Nucleic Acids Res.">
        <title>The hologenome of Daphnia magna reveals possible DNA methylation and microbiome-mediated evolution of the host genome.</title>
        <authorList>
            <person name="Chaturvedi A."/>
            <person name="Li X."/>
            <person name="Dhandapani V."/>
            <person name="Marshall H."/>
            <person name="Kissane S."/>
            <person name="Cuenca-Cambronero M."/>
            <person name="Asole G."/>
            <person name="Calvet F."/>
            <person name="Ruiz-Romero M."/>
            <person name="Marangio P."/>
            <person name="Guigo R."/>
            <person name="Rago D."/>
            <person name="Mirbahai L."/>
            <person name="Eastwood N."/>
            <person name="Colbourne J.K."/>
            <person name="Zhou J."/>
            <person name="Mallon E."/>
            <person name="Orsini L."/>
        </authorList>
    </citation>
    <scope>NUCLEOTIDE SEQUENCE [LARGE SCALE GENOMIC DNA]</scope>
    <source>
        <strain evidence="2">LRV0_1</strain>
    </source>
</reference>
<dbReference type="InterPro" id="IPR035979">
    <property type="entry name" value="RBD_domain_sf"/>
</dbReference>
<dbReference type="Proteomes" id="UP001234178">
    <property type="component" value="Unassembled WGS sequence"/>
</dbReference>
<organism evidence="2 3">
    <name type="scientific">Daphnia magna</name>
    <dbReference type="NCBI Taxonomy" id="35525"/>
    <lineage>
        <taxon>Eukaryota</taxon>
        <taxon>Metazoa</taxon>
        <taxon>Ecdysozoa</taxon>
        <taxon>Arthropoda</taxon>
        <taxon>Crustacea</taxon>
        <taxon>Branchiopoda</taxon>
        <taxon>Diplostraca</taxon>
        <taxon>Cladocera</taxon>
        <taxon>Anomopoda</taxon>
        <taxon>Daphniidae</taxon>
        <taxon>Daphnia</taxon>
    </lineage>
</organism>
<evidence type="ECO:0000313" key="3">
    <source>
        <dbReference type="Proteomes" id="UP001234178"/>
    </source>
</evidence>
<proteinExistence type="predicted"/>
<sequence>MNSNTEMDKDDPMLDLYTHPNNDSRIWVGNLDSRVTDKREEAIRARKEFDGKSLLGRTLLVKPARSVQKDDLAGPKTTQLSIPALSGAKDNKHKLNLEQQIKAIESKLKAMENSPATLPDLPPNFVSPLSRMAARPAVQPYPSRSNRSRGSRPYRSRGGHRDRRR</sequence>
<evidence type="ECO:0000256" key="1">
    <source>
        <dbReference type="SAM" id="MobiDB-lite"/>
    </source>
</evidence>